<gene>
    <name evidence="11" type="ORF">CUNI_LOCUS14380</name>
</gene>
<evidence type="ECO:0000256" key="6">
    <source>
        <dbReference type="ARBA" id="ARBA00023170"/>
    </source>
</evidence>
<dbReference type="AlphaFoldDB" id="A0A8S3ZNF9"/>
<protein>
    <recommendedName>
        <fullName evidence="10">G-protein coupled receptors family 1 profile domain-containing protein</fullName>
    </recommendedName>
</protein>
<evidence type="ECO:0000256" key="7">
    <source>
        <dbReference type="ARBA" id="ARBA00023224"/>
    </source>
</evidence>
<dbReference type="PANTHER" id="PTHR45695:SF9">
    <property type="entry name" value="LEUCOKININ RECEPTOR"/>
    <property type="match status" value="1"/>
</dbReference>
<evidence type="ECO:0000256" key="5">
    <source>
        <dbReference type="ARBA" id="ARBA00023136"/>
    </source>
</evidence>
<organism evidence="11 12">
    <name type="scientific">Candidula unifasciata</name>
    <dbReference type="NCBI Taxonomy" id="100452"/>
    <lineage>
        <taxon>Eukaryota</taxon>
        <taxon>Metazoa</taxon>
        <taxon>Spiralia</taxon>
        <taxon>Lophotrochozoa</taxon>
        <taxon>Mollusca</taxon>
        <taxon>Gastropoda</taxon>
        <taxon>Heterobranchia</taxon>
        <taxon>Euthyneura</taxon>
        <taxon>Panpulmonata</taxon>
        <taxon>Eupulmonata</taxon>
        <taxon>Stylommatophora</taxon>
        <taxon>Helicina</taxon>
        <taxon>Helicoidea</taxon>
        <taxon>Geomitridae</taxon>
        <taxon>Candidula</taxon>
    </lineage>
</organism>
<sequence length="112" mass="12718">MTCVAGKMTDDGLIEETRSRELCPFIFQVVAVFLSSFTLVAMSVDRYMAILNPLRPKMSKRVFAVTVAIIWILAFAAPLPTAITSRVVFKEGHTNGLCLEEFEDEYNKYIYR</sequence>
<proteinExistence type="inferred from homology"/>
<dbReference type="InterPro" id="IPR000276">
    <property type="entry name" value="GPCR_Rhodpsn"/>
</dbReference>
<dbReference type="OrthoDB" id="10053194at2759"/>
<dbReference type="GO" id="GO:0005886">
    <property type="term" value="C:plasma membrane"/>
    <property type="evidence" value="ECO:0007669"/>
    <property type="project" value="TreeGrafter"/>
</dbReference>
<keyword evidence="7 8" id="KW-0807">Transducer</keyword>
<evidence type="ECO:0000256" key="3">
    <source>
        <dbReference type="ARBA" id="ARBA00022989"/>
    </source>
</evidence>
<feature type="transmembrane region" description="Helical" evidence="9">
    <location>
        <begin position="62"/>
        <end position="83"/>
    </location>
</feature>
<feature type="transmembrane region" description="Helical" evidence="9">
    <location>
        <begin position="25"/>
        <end position="42"/>
    </location>
</feature>
<dbReference type="Proteomes" id="UP000678393">
    <property type="component" value="Unassembled WGS sequence"/>
</dbReference>
<dbReference type="PROSITE" id="PS00237">
    <property type="entry name" value="G_PROTEIN_RECEP_F1_1"/>
    <property type="match status" value="1"/>
</dbReference>
<dbReference type="Pfam" id="PF00001">
    <property type="entry name" value="7tm_1"/>
    <property type="match status" value="1"/>
</dbReference>
<dbReference type="Gene3D" id="1.20.1070.10">
    <property type="entry name" value="Rhodopsin 7-helix transmembrane proteins"/>
    <property type="match status" value="1"/>
</dbReference>
<comment type="subcellular location">
    <subcellularLocation>
        <location evidence="1">Membrane</location>
        <topology evidence="1">Multi-pass membrane protein</topology>
    </subcellularLocation>
</comment>
<evidence type="ECO:0000256" key="9">
    <source>
        <dbReference type="SAM" id="Phobius"/>
    </source>
</evidence>
<keyword evidence="12" id="KW-1185">Reference proteome</keyword>
<keyword evidence="6 8" id="KW-0675">Receptor</keyword>
<dbReference type="PRINTS" id="PR00237">
    <property type="entry name" value="GPCRRHODOPSN"/>
</dbReference>
<reference evidence="11" key="1">
    <citation type="submission" date="2021-04" db="EMBL/GenBank/DDBJ databases">
        <authorList>
            <consortium name="Molecular Ecology Group"/>
        </authorList>
    </citation>
    <scope>NUCLEOTIDE SEQUENCE</scope>
</reference>
<keyword evidence="2 8" id="KW-0812">Transmembrane</keyword>
<dbReference type="PROSITE" id="PS50262">
    <property type="entry name" value="G_PROTEIN_RECEP_F1_2"/>
    <property type="match status" value="1"/>
</dbReference>
<evidence type="ECO:0000313" key="11">
    <source>
        <dbReference type="EMBL" id="CAG5128822.1"/>
    </source>
</evidence>
<comment type="caution">
    <text evidence="11">The sequence shown here is derived from an EMBL/GenBank/DDBJ whole genome shotgun (WGS) entry which is preliminary data.</text>
</comment>
<evidence type="ECO:0000259" key="10">
    <source>
        <dbReference type="PROSITE" id="PS50262"/>
    </source>
</evidence>
<keyword evidence="4 8" id="KW-0297">G-protein coupled receptor</keyword>
<dbReference type="EMBL" id="CAJHNH020003226">
    <property type="protein sequence ID" value="CAG5128822.1"/>
    <property type="molecule type" value="Genomic_DNA"/>
</dbReference>
<evidence type="ECO:0000256" key="2">
    <source>
        <dbReference type="ARBA" id="ARBA00022692"/>
    </source>
</evidence>
<accession>A0A8S3ZNF9</accession>
<dbReference type="PANTHER" id="PTHR45695">
    <property type="entry name" value="LEUCOKININ RECEPTOR-RELATED"/>
    <property type="match status" value="1"/>
</dbReference>
<evidence type="ECO:0000313" key="12">
    <source>
        <dbReference type="Proteomes" id="UP000678393"/>
    </source>
</evidence>
<comment type="similarity">
    <text evidence="8">Belongs to the G-protein coupled receptor 1 family.</text>
</comment>
<dbReference type="GO" id="GO:0004930">
    <property type="term" value="F:G protein-coupled receptor activity"/>
    <property type="evidence" value="ECO:0007669"/>
    <property type="project" value="UniProtKB-KW"/>
</dbReference>
<keyword evidence="3 9" id="KW-1133">Transmembrane helix</keyword>
<evidence type="ECO:0000256" key="4">
    <source>
        <dbReference type="ARBA" id="ARBA00023040"/>
    </source>
</evidence>
<evidence type="ECO:0000256" key="1">
    <source>
        <dbReference type="ARBA" id="ARBA00004141"/>
    </source>
</evidence>
<evidence type="ECO:0000256" key="8">
    <source>
        <dbReference type="RuleBase" id="RU000688"/>
    </source>
</evidence>
<feature type="domain" description="G-protein coupled receptors family 1 profile" evidence="10">
    <location>
        <begin position="27"/>
        <end position="112"/>
    </location>
</feature>
<name>A0A8S3ZNF9_9EUPU</name>
<keyword evidence="5 9" id="KW-0472">Membrane</keyword>
<dbReference type="SUPFAM" id="SSF81321">
    <property type="entry name" value="Family A G protein-coupled receptor-like"/>
    <property type="match status" value="1"/>
</dbReference>
<dbReference type="InterPro" id="IPR017452">
    <property type="entry name" value="GPCR_Rhodpsn_7TM"/>
</dbReference>